<dbReference type="Proteomes" id="UP000323522">
    <property type="component" value="Chromosome"/>
</dbReference>
<accession>A0A5C1Q484</accession>
<reference evidence="3 4" key="1">
    <citation type="submission" date="2019-02" db="EMBL/GenBank/DDBJ databases">
        <title>Complete Genome Sequence and Methylome Analysis of Sphaerotilus natans subsp. sulfidivorans D-507.</title>
        <authorList>
            <person name="Fomenkov A."/>
            <person name="Gridneva E."/>
            <person name="Smolyakov D."/>
            <person name="Dubinina G."/>
            <person name="Vincze T."/>
            <person name="Grabovich M."/>
            <person name="Roberts R.J."/>
        </authorList>
    </citation>
    <scope>NUCLEOTIDE SEQUENCE [LARGE SCALE GENOMIC DNA]</scope>
    <source>
        <strain evidence="3 4">D-507</strain>
    </source>
</reference>
<evidence type="ECO:0000313" key="5">
    <source>
        <dbReference type="Proteomes" id="UP001549111"/>
    </source>
</evidence>
<reference evidence="2 5" key="2">
    <citation type="submission" date="2024-06" db="EMBL/GenBank/DDBJ databases">
        <title>Genomic Encyclopedia of Type Strains, Phase IV (KMG-IV): sequencing the most valuable type-strain genomes for metagenomic binning, comparative biology and taxonomic classification.</title>
        <authorList>
            <person name="Goeker M."/>
        </authorList>
    </citation>
    <scope>NUCLEOTIDE SEQUENCE [LARGE SCALE GENOMIC DNA]</scope>
    <source>
        <strain evidence="2 5">D-501</strain>
    </source>
</reference>
<dbReference type="EMBL" id="JBEPLS010000002">
    <property type="protein sequence ID" value="MET3602752.1"/>
    <property type="molecule type" value="Genomic_DNA"/>
</dbReference>
<proteinExistence type="predicted"/>
<keyword evidence="1" id="KW-0472">Membrane</keyword>
<name>A0A5C1Q484_9BURK</name>
<dbReference type="Proteomes" id="UP001549111">
    <property type="component" value="Unassembled WGS sequence"/>
</dbReference>
<keyword evidence="1" id="KW-0812">Transmembrane</keyword>
<evidence type="ECO:0000313" key="3">
    <source>
        <dbReference type="EMBL" id="QEN02371.1"/>
    </source>
</evidence>
<dbReference type="KEGG" id="snn:EWH46_17460"/>
<feature type="transmembrane region" description="Helical" evidence="1">
    <location>
        <begin position="53"/>
        <end position="86"/>
    </location>
</feature>
<evidence type="ECO:0000313" key="2">
    <source>
        <dbReference type="EMBL" id="MET3602752.1"/>
    </source>
</evidence>
<evidence type="ECO:0000313" key="4">
    <source>
        <dbReference type="Proteomes" id="UP000323522"/>
    </source>
</evidence>
<keyword evidence="1" id="KW-1133">Transmembrane helix</keyword>
<dbReference type="AlphaFoldDB" id="A0A5C1Q484"/>
<dbReference type="OrthoDB" id="10004241at2"/>
<sequence length="94" mass="9913">MLLIAGLMTSPKPLRASVWAPQVNFMLKIISWFSSKSRPGKAVDAGLNLLDTAIGFGLVSVAAVAAVFGKFLLGGLLAALALGVFVRLKRRTKS</sequence>
<protein>
    <submittedName>
        <fullName evidence="3">Uncharacterized protein</fullName>
    </submittedName>
</protein>
<dbReference type="EMBL" id="CP035708">
    <property type="protein sequence ID" value="QEN02371.1"/>
    <property type="molecule type" value="Genomic_DNA"/>
</dbReference>
<evidence type="ECO:0000256" key="1">
    <source>
        <dbReference type="SAM" id="Phobius"/>
    </source>
</evidence>
<gene>
    <name evidence="2" type="ORF">ABIC99_000536</name>
    <name evidence="3" type="ORF">EWH46_17460</name>
</gene>
<dbReference type="RefSeq" id="WP_149504998.1">
    <property type="nucleotide sequence ID" value="NZ_CP035708.1"/>
</dbReference>
<organism evidence="3 4">
    <name type="scientific">Sphaerotilus sulfidivorans</name>
    <dbReference type="NCBI Taxonomy" id="639200"/>
    <lineage>
        <taxon>Bacteria</taxon>
        <taxon>Pseudomonadati</taxon>
        <taxon>Pseudomonadota</taxon>
        <taxon>Betaproteobacteria</taxon>
        <taxon>Burkholderiales</taxon>
        <taxon>Sphaerotilaceae</taxon>
        <taxon>Sphaerotilus</taxon>
    </lineage>
</organism>
<keyword evidence="5" id="KW-1185">Reference proteome</keyword>